<feature type="region of interest" description="Disordered" evidence="1">
    <location>
        <begin position="53"/>
        <end position="95"/>
    </location>
</feature>
<proteinExistence type="predicted"/>
<reference evidence="2" key="1">
    <citation type="journal article" date="2020" name="Phytopathology">
        <title>Genome Sequence Resources of Colletotrichum truncatum, C. plurivorum, C. musicola, and C. sojae: Four Species Pathogenic to Soybean (Glycine max).</title>
        <authorList>
            <person name="Rogerio F."/>
            <person name="Boufleur T.R."/>
            <person name="Ciampi-Guillardi M."/>
            <person name="Sukno S.A."/>
            <person name="Thon M.R."/>
            <person name="Massola Junior N.S."/>
            <person name="Baroncelli R."/>
        </authorList>
    </citation>
    <scope>NUCLEOTIDE SEQUENCE</scope>
    <source>
        <strain evidence="2">LFN0074</strain>
    </source>
</reference>
<comment type="caution">
    <text evidence="2">The sequence shown here is derived from an EMBL/GenBank/DDBJ whole genome shotgun (WGS) entry which is preliminary data.</text>
</comment>
<gene>
    <name evidence="2" type="ORF">CMUS01_10239</name>
</gene>
<feature type="compositionally biased region" description="Basic and acidic residues" evidence="1">
    <location>
        <begin position="55"/>
        <end position="65"/>
    </location>
</feature>
<dbReference type="AlphaFoldDB" id="A0A8H6K543"/>
<evidence type="ECO:0000313" key="3">
    <source>
        <dbReference type="Proteomes" id="UP000639643"/>
    </source>
</evidence>
<evidence type="ECO:0000256" key="1">
    <source>
        <dbReference type="SAM" id="MobiDB-lite"/>
    </source>
</evidence>
<evidence type="ECO:0000313" key="2">
    <source>
        <dbReference type="EMBL" id="KAF6824456.1"/>
    </source>
</evidence>
<organism evidence="2 3">
    <name type="scientific">Colletotrichum musicola</name>
    <dbReference type="NCBI Taxonomy" id="2175873"/>
    <lineage>
        <taxon>Eukaryota</taxon>
        <taxon>Fungi</taxon>
        <taxon>Dikarya</taxon>
        <taxon>Ascomycota</taxon>
        <taxon>Pezizomycotina</taxon>
        <taxon>Sordariomycetes</taxon>
        <taxon>Hypocreomycetidae</taxon>
        <taxon>Glomerellales</taxon>
        <taxon>Glomerellaceae</taxon>
        <taxon>Colletotrichum</taxon>
        <taxon>Colletotrichum orchidearum species complex</taxon>
    </lineage>
</organism>
<keyword evidence="3" id="KW-1185">Reference proteome</keyword>
<feature type="compositionally biased region" description="Polar residues" evidence="1">
    <location>
        <begin position="66"/>
        <end position="92"/>
    </location>
</feature>
<protein>
    <submittedName>
        <fullName evidence="2">Uncharacterized protein</fullName>
    </submittedName>
</protein>
<dbReference type="EMBL" id="WIGM01000466">
    <property type="protein sequence ID" value="KAF6824456.1"/>
    <property type="molecule type" value="Genomic_DNA"/>
</dbReference>
<sequence length="141" mass="15277">MLRYCAVEMRQWTGKEGGMDDGLGLHQAPPSRISPGGLRRAIAVPKALIAPRSHKAIEETQDKTSKQNQQARTNQFPSYRVPPSSTATSKNLKSALGDTVPGTWASWDGRTAGLCCSAADACKVRETVHVSGMARAWNRMP</sequence>
<name>A0A8H6K543_9PEZI</name>
<dbReference type="Proteomes" id="UP000639643">
    <property type="component" value="Unassembled WGS sequence"/>
</dbReference>
<accession>A0A8H6K543</accession>